<sequence>TVEDCWLISPVSVLIQRDEELIKSLFITKELSPDGAYHIRLCKDGVWTTVLIDDFVPCTNGHLHYANVERKQMWLPLLQKAAAKLYRCYESLDFGLLTEGFSLLTDAPCEIVYLQPISYENHIINYFLIFRLLSNKRSLNPMVISSDTNLTKLEESEYESRGLRSNHLYAVLDVREINGDRLIKLREPCGLKTWTGDWSNNSHRWTPSLKKQLLANDTRKGVFWIGFQDILKYFFAVGVCKMRKGWTKTRFIGTFRVFENQELSGISFDVTEQMEIDFVLHQENQRYKEVAERHHMDISMAIFRKVSSCPPRYDIVGFGKRTLHPILYHTQTFEYGKYILVPMSFNYCSLDDIIDPSLSNLTLRDVMVSVIKRNGKVMHVYDEKVQVCTLNRLFCGIAVLVENYSTDQHVHIKFDTTDGFNIVSSRGDTKTTVDSVPPQHGQLIGIYTQRNSEEAFSSKNNTKCKLSDNSELGN</sequence>
<dbReference type="PROSITE" id="PS50203">
    <property type="entry name" value="CALPAIN_CAT"/>
    <property type="match status" value="1"/>
</dbReference>
<dbReference type="AlphaFoldDB" id="A0A8K0D162"/>
<dbReference type="SUPFAM" id="SSF54001">
    <property type="entry name" value="Cysteine proteinases"/>
    <property type="match status" value="1"/>
</dbReference>
<evidence type="ECO:0000256" key="1">
    <source>
        <dbReference type="ARBA" id="ARBA00007623"/>
    </source>
</evidence>
<dbReference type="PANTHER" id="PTHR10183:SF382">
    <property type="entry name" value="CALPAIN-15"/>
    <property type="match status" value="1"/>
</dbReference>
<protein>
    <recommendedName>
        <fullName evidence="4">Calpain catalytic domain-containing protein</fullName>
    </recommendedName>
</protein>
<dbReference type="GO" id="GO:0005737">
    <property type="term" value="C:cytoplasm"/>
    <property type="evidence" value="ECO:0007669"/>
    <property type="project" value="TreeGrafter"/>
</dbReference>
<gene>
    <name evidence="5" type="ORF">ILUMI_10932</name>
</gene>
<keyword evidence="6" id="KW-1185">Reference proteome</keyword>
<dbReference type="OrthoDB" id="424753at2759"/>
<evidence type="ECO:0000256" key="3">
    <source>
        <dbReference type="PROSITE-ProRule" id="PRU00239"/>
    </source>
</evidence>
<dbReference type="GO" id="GO:0006508">
    <property type="term" value="P:proteolysis"/>
    <property type="evidence" value="ECO:0007669"/>
    <property type="project" value="InterPro"/>
</dbReference>
<feature type="active site" evidence="2">
    <location>
        <position position="5"/>
    </location>
</feature>
<dbReference type="PRINTS" id="PR00704">
    <property type="entry name" value="CALPAIN"/>
</dbReference>
<feature type="domain" description="Calpain catalytic" evidence="4">
    <location>
        <begin position="1"/>
        <end position="243"/>
    </location>
</feature>
<dbReference type="SMART" id="SM00230">
    <property type="entry name" value="CysPc"/>
    <property type="match status" value="1"/>
</dbReference>
<accession>A0A8K0D162</accession>
<dbReference type="Pfam" id="PF00648">
    <property type="entry name" value="Peptidase_C2"/>
    <property type="match status" value="1"/>
</dbReference>
<dbReference type="InterPro" id="IPR022684">
    <property type="entry name" value="Calpain_cysteine_protease"/>
</dbReference>
<dbReference type="InterPro" id="IPR001300">
    <property type="entry name" value="Peptidase_C2_calpain_cat"/>
</dbReference>
<dbReference type="GO" id="GO:0004198">
    <property type="term" value="F:calcium-dependent cysteine-type endopeptidase activity"/>
    <property type="evidence" value="ECO:0007669"/>
    <property type="project" value="InterPro"/>
</dbReference>
<feature type="active site" evidence="2">
    <location>
        <position position="167"/>
    </location>
</feature>
<dbReference type="Proteomes" id="UP000801492">
    <property type="component" value="Unassembled WGS sequence"/>
</dbReference>
<evidence type="ECO:0000313" key="5">
    <source>
        <dbReference type="EMBL" id="KAF2895241.1"/>
    </source>
</evidence>
<proteinExistence type="inferred from homology"/>
<dbReference type="PANTHER" id="PTHR10183">
    <property type="entry name" value="CALPAIN"/>
    <property type="match status" value="1"/>
</dbReference>
<feature type="non-terminal residue" evidence="5">
    <location>
        <position position="474"/>
    </location>
</feature>
<evidence type="ECO:0000256" key="2">
    <source>
        <dbReference type="PIRSR" id="PIRSR622684-1"/>
    </source>
</evidence>
<comment type="caution">
    <text evidence="3">Lacks conserved residue(s) required for the propagation of feature annotation.</text>
</comment>
<name>A0A8K0D162_IGNLU</name>
<dbReference type="Gene3D" id="3.90.70.10">
    <property type="entry name" value="Cysteine proteinases"/>
    <property type="match status" value="1"/>
</dbReference>
<dbReference type="InterPro" id="IPR038765">
    <property type="entry name" value="Papain-like_cys_pep_sf"/>
</dbReference>
<reference evidence="5" key="1">
    <citation type="submission" date="2019-08" db="EMBL/GenBank/DDBJ databases">
        <title>The genome of the North American firefly Photinus pyralis.</title>
        <authorList>
            <consortium name="Photinus pyralis genome working group"/>
            <person name="Fallon T.R."/>
            <person name="Sander Lower S.E."/>
            <person name="Weng J.-K."/>
        </authorList>
    </citation>
    <scope>NUCLEOTIDE SEQUENCE</scope>
    <source>
        <strain evidence="5">TRF0915ILg1</strain>
        <tissue evidence="5">Whole body</tissue>
    </source>
</reference>
<evidence type="ECO:0000313" key="6">
    <source>
        <dbReference type="Proteomes" id="UP000801492"/>
    </source>
</evidence>
<evidence type="ECO:0000259" key="4">
    <source>
        <dbReference type="PROSITE" id="PS50203"/>
    </source>
</evidence>
<comment type="caution">
    <text evidence="5">The sequence shown here is derived from an EMBL/GenBank/DDBJ whole genome shotgun (WGS) entry which is preliminary data.</text>
</comment>
<comment type="similarity">
    <text evidence="1">Belongs to the peptidase C2 family.</text>
</comment>
<organism evidence="5 6">
    <name type="scientific">Ignelater luminosus</name>
    <name type="common">Cucubano</name>
    <name type="synonym">Pyrophorus luminosus</name>
    <dbReference type="NCBI Taxonomy" id="2038154"/>
    <lineage>
        <taxon>Eukaryota</taxon>
        <taxon>Metazoa</taxon>
        <taxon>Ecdysozoa</taxon>
        <taxon>Arthropoda</taxon>
        <taxon>Hexapoda</taxon>
        <taxon>Insecta</taxon>
        <taxon>Pterygota</taxon>
        <taxon>Neoptera</taxon>
        <taxon>Endopterygota</taxon>
        <taxon>Coleoptera</taxon>
        <taxon>Polyphaga</taxon>
        <taxon>Elateriformia</taxon>
        <taxon>Elateroidea</taxon>
        <taxon>Elateridae</taxon>
        <taxon>Agrypninae</taxon>
        <taxon>Pyrophorini</taxon>
        <taxon>Ignelater</taxon>
    </lineage>
</organism>
<dbReference type="EMBL" id="VTPC01006099">
    <property type="protein sequence ID" value="KAF2895241.1"/>
    <property type="molecule type" value="Genomic_DNA"/>
</dbReference>